<keyword evidence="3" id="KW-1185">Reference proteome</keyword>
<sequence length="611" mass="72034">MFKDLGYQLLIKWKLWKVLVVIFPFTFIYGIYLLFVISSNSDRNSFDGSQLIHAEVNNQLSQTLSLAAESYMKEFGKTSDIHQLLMEKLSNLGLETFQQDEYKNVIAKLKAPRSPDYECSLISFEYNDESPNIKIRSIAYVLALIKLYQSDQINYLSRDLIFVGYHSKYKRYGQGITAFLEEYVNPQGVSFMPRSGTIRSSININLDDKFDSFALKVFGLNGKVSDRDYYNSINMIMEKQSFQYQFTETNYYWMQQLEKYLEKELRKYWKLFQLDSIYQLPQKKFLHMDPYFSNQIEMFQGDLHDAHSYIMKYGIYSLTLRGYNTQNKDDSVLLTNKLLLVGEASIKALMANDEFIHSGSTLYLPLNRSFTLTIQNYCLPYVFVILSCAIFAIKSVYSRWHFNLFNDNKEELGRSNSMVAHKAIIEIFMGVTLCFIPNMINYLDGYLDNQQNEYFDQYFIIMLVIIVTYLILIYSSRKWIFGQFSLPRRESVAEWLWVELVIQVCFVMMYAGIVHIPIATFIAIFLGPWFFFIQPLRFKPNFKLWDIFSYVINLLFLYGYFQILSYFGFDSMLAFYKQVVINYNNVGVYLFYYLNGALIPSLLRFAELLLF</sequence>
<reference evidence="2" key="1">
    <citation type="submission" date="2021-01" db="EMBL/GenBank/DDBJ databases">
        <authorList>
            <consortium name="Genoscope - CEA"/>
            <person name="William W."/>
        </authorList>
    </citation>
    <scope>NUCLEOTIDE SEQUENCE</scope>
</reference>
<feature type="transmembrane region" description="Helical" evidence="1">
    <location>
        <begin position="379"/>
        <end position="402"/>
    </location>
</feature>
<dbReference type="OMA" id="MYAGIVH"/>
<dbReference type="GO" id="GO:0042765">
    <property type="term" value="C:GPI-anchor transamidase complex"/>
    <property type="evidence" value="ECO:0007669"/>
    <property type="project" value="InterPro"/>
</dbReference>
<dbReference type="Proteomes" id="UP000683925">
    <property type="component" value="Unassembled WGS sequence"/>
</dbReference>
<evidence type="ECO:0000313" key="2">
    <source>
        <dbReference type="EMBL" id="CAD8170920.1"/>
    </source>
</evidence>
<dbReference type="GO" id="GO:0016255">
    <property type="term" value="P:attachment of GPI anchor to protein"/>
    <property type="evidence" value="ECO:0007669"/>
    <property type="project" value="TreeGrafter"/>
</dbReference>
<dbReference type="InterPro" id="IPR007246">
    <property type="entry name" value="Gaa1"/>
</dbReference>
<dbReference type="PANTHER" id="PTHR13304:SF0">
    <property type="entry name" value="GLYCOSYLPHOSPHATIDYLINOSITOL ANCHOR ATTACHMENT 1 PROTEIN"/>
    <property type="match status" value="1"/>
</dbReference>
<dbReference type="Pfam" id="PF04114">
    <property type="entry name" value="Gaa1"/>
    <property type="match status" value="1"/>
</dbReference>
<evidence type="ECO:0000313" key="3">
    <source>
        <dbReference type="Proteomes" id="UP000683925"/>
    </source>
</evidence>
<protein>
    <submittedName>
        <fullName evidence="2">Uncharacterized protein</fullName>
    </submittedName>
</protein>
<dbReference type="AlphaFoldDB" id="A0A8S1V0M5"/>
<feature type="transmembrane region" description="Helical" evidence="1">
    <location>
        <begin position="548"/>
        <end position="569"/>
    </location>
</feature>
<keyword evidence="1" id="KW-0812">Transmembrane</keyword>
<dbReference type="PANTHER" id="PTHR13304">
    <property type="entry name" value="GLYCOSYLPHOSPHATIDYLINOSITOL ANCHOR ATTACHMENT 1 PROTEIN"/>
    <property type="match status" value="1"/>
</dbReference>
<gene>
    <name evidence="2" type="ORF">POCTA_138.1.T0570134</name>
</gene>
<keyword evidence="1" id="KW-1133">Transmembrane helix</keyword>
<dbReference type="OrthoDB" id="293435at2759"/>
<evidence type="ECO:0000256" key="1">
    <source>
        <dbReference type="SAM" id="Phobius"/>
    </source>
</evidence>
<accession>A0A8S1V0M5</accession>
<dbReference type="EMBL" id="CAJJDP010000056">
    <property type="protein sequence ID" value="CAD8170920.1"/>
    <property type="molecule type" value="Genomic_DNA"/>
</dbReference>
<feature type="transmembrane region" description="Helical" evidence="1">
    <location>
        <begin position="518"/>
        <end position="536"/>
    </location>
</feature>
<proteinExistence type="predicted"/>
<feature type="transmembrane region" description="Helical" evidence="1">
    <location>
        <begin position="423"/>
        <end position="443"/>
    </location>
</feature>
<organism evidence="2 3">
    <name type="scientific">Paramecium octaurelia</name>
    <dbReference type="NCBI Taxonomy" id="43137"/>
    <lineage>
        <taxon>Eukaryota</taxon>
        <taxon>Sar</taxon>
        <taxon>Alveolata</taxon>
        <taxon>Ciliophora</taxon>
        <taxon>Intramacronucleata</taxon>
        <taxon>Oligohymenophorea</taxon>
        <taxon>Peniculida</taxon>
        <taxon>Parameciidae</taxon>
        <taxon>Paramecium</taxon>
    </lineage>
</organism>
<comment type="caution">
    <text evidence="2">The sequence shown here is derived from an EMBL/GenBank/DDBJ whole genome shotgun (WGS) entry which is preliminary data.</text>
</comment>
<feature type="transmembrane region" description="Helical" evidence="1">
    <location>
        <begin position="455"/>
        <end position="474"/>
    </location>
</feature>
<name>A0A8S1V0M5_PAROT</name>
<feature type="transmembrane region" description="Helical" evidence="1">
    <location>
        <begin position="15"/>
        <end position="37"/>
    </location>
</feature>
<feature type="transmembrane region" description="Helical" evidence="1">
    <location>
        <begin position="589"/>
        <end position="610"/>
    </location>
</feature>
<keyword evidence="1" id="KW-0472">Membrane</keyword>